<dbReference type="InterPro" id="IPR017953">
    <property type="entry name" value="Carbohydrate_kinase_pred_CS"/>
</dbReference>
<comment type="function">
    <text evidence="13">Transfers the 4'-phosphopantetheine moiety from coenzyme A to a Ser of acyl-carrier-protein.</text>
</comment>
<dbReference type="InterPro" id="IPR000631">
    <property type="entry name" value="CARKD"/>
</dbReference>
<dbReference type="GO" id="GO:0005524">
    <property type="term" value="F:ATP binding"/>
    <property type="evidence" value="ECO:0007669"/>
    <property type="project" value="UniProtKB-KW"/>
</dbReference>
<organism evidence="16 17">
    <name type="scientific">Andreesenia angusta</name>
    <dbReference type="NCBI Taxonomy" id="39480"/>
    <lineage>
        <taxon>Bacteria</taxon>
        <taxon>Bacillati</taxon>
        <taxon>Bacillota</taxon>
        <taxon>Tissierellia</taxon>
        <taxon>Tissierellales</taxon>
        <taxon>Gottschalkiaceae</taxon>
        <taxon>Andreesenia</taxon>
    </lineage>
</organism>
<dbReference type="EC" id="4.2.1.136" evidence="14"/>
<evidence type="ECO:0000256" key="12">
    <source>
        <dbReference type="ARBA" id="ARBA00023239"/>
    </source>
</evidence>
<feature type="binding site" evidence="14">
    <location>
        <position position="284"/>
    </location>
    <ligand>
        <name>(6S)-NADPHX</name>
        <dbReference type="ChEBI" id="CHEBI:64076"/>
    </ligand>
</feature>
<dbReference type="GO" id="GO:0046496">
    <property type="term" value="P:nicotinamide nucleotide metabolic process"/>
    <property type="evidence" value="ECO:0007669"/>
    <property type="project" value="UniProtKB-UniRule"/>
</dbReference>
<dbReference type="GO" id="GO:0008897">
    <property type="term" value="F:holo-[acyl-carrier-protein] synthase activity"/>
    <property type="evidence" value="ECO:0007669"/>
    <property type="project" value="UniProtKB-UniRule"/>
</dbReference>
<comment type="catalytic activity">
    <reaction evidence="14">
        <text>(6S)-NADHX + ADP = AMP + phosphate + NADH + H(+)</text>
        <dbReference type="Rhea" id="RHEA:32223"/>
        <dbReference type="ChEBI" id="CHEBI:15378"/>
        <dbReference type="ChEBI" id="CHEBI:43474"/>
        <dbReference type="ChEBI" id="CHEBI:57945"/>
        <dbReference type="ChEBI" id="CHEBI:64074"/>
        <dbReference type="ChEBI" id="CHEBI:456215"/>
        <dbReference type="ChEBI" id="CHEBI:456216"/>
        <dbReference type="EC" id="4.2.1.136"/>
    </reaction>
</comment>
<dbReference type="Pfam" id="PF01648">
    <property type="entry name" value="ACPS"/>
    <property type="match status" value="1"/>
</dbReference>
<dbReference type="GO" id="GO:0005737">
    <property type="term" value="C:cytoplasm"/>
    <property type="evidence" value="ECO:0007669"/>
    <property type="project" value="UniProtKB-SubCell"/>
</dbReference>
<comment type="function">
    <text evidence="14">Catalyzes the dehydration of the S-form of NAD(P)HX at the expense of ADP, which is converted to AMP. Together with NAD(P)HX epimerase, which catalyzes the epimerization of the S- and R-forms, the enzyme allows the repair of both epimers of NAD(P)HX, a damaged form of NAD(P)H that is a result of enzymatic or heat-dependent hydration.</text>
</comment>
<comment type="cofactor">
    <cofactor evidence="13">
        <name>Mg(2+)</name>
        <dbReference type="ChEBI" id="CHEBI:18420"/>
    </cofactor>
</comment>
<feature type="binding site" evidence="13">
    <location>
        <position position="7"/>
    </location>
    <ligand>
        <name>Mg(2+)</name>
        <dbReference type="ChEBI" id="CHEBI:18420"/>
    </ligand>
</feature>
<dbReference type="Gene3D" id="3.40.1190.20">
    <property type="match status" value="1"/>
</dbReference>
<evidence type="ECO:0000256" key="4">
    <source>
        <dbReference type="ARBA" id="ARBA00022741"/>
    </source>
</evidence>
<dbReference type="STRING" id="39480.EUAN_15300"/>
<name>A0A1S1V6B1_9FIRM</name>
<dbReference type="SUPFAM" id="SSF53613">
    <property type="entry name" value="Ribokinase-like"/>
    <property type="match status" value="1"/>
</dbReference>
<feature type="binding site" evidence="14">
    <location>
        <position position="350"/>
    </location>
    <ligand>
        <name>(6S)-NADPHX</name>
        <dbReference type="ChEBI" id="CHEBI:64076"/>
    </ligand>
</feature>
<evidence type="ECO:0000256" key="13">
    <source>
        <dbReference type="HAMAP-Rule" id="MF_00101"/>
    </source>
</evidence>
<proteinExistence type="inferred from homology"/>
<dbReference type="HAMAP" id="MF_01965">
    <property type="entry name" value="NADHX_dehydratase"/>
    <property type="match status" value="1"/>
</dbReference>
<dbReference type="InterPro" id="IPR004568">
    <property type="entry name" value="Ppantetheine-prot_Trfase_dom"/>
</dbReference>
<evidence type="ECO:0000256" key="6">
    <source>
        <dbReference type="ARBA" id="ARBA00022840"/>
    </source>
</evidence>
<dbReference type="InterPro" id="IPR037143">
    <property type="entry name" value="4-PPantetheinyl_Trfase_dom_sf"/>
</dbReference>
<comment type="subcellular location">
    <subcellularLocation>
        <location evidence="13">Cytoplasm</location>
    </subcellularLocation>
</comment>
<evidence type="ECO:0000256" key="1">
    <source>
        <dbReference type="ARBA" id="ARBA00022516"/>
    </source>
</evidence>
<gene>
    <name evidence="16" type="primary">nnr_1</name>
    <name evidence="13" type="synonym">acpS</name>
    <name evidence="14" type="synonym">nnrD</name>
    <name evidence="16" type="ORF">EUAN_15300</name>
</gene>
<keyword evidence="7 13" id="KW-0460">Magnesium</keyword>
<evidence type="ECO:0000256" key="5">
    <source>
        <dbReference type="ARBA" id="ARBA00022832"/>
    </source>
</evidence>
<keyword evidence="17" id="KW-1185">Reference proteome</keyword>
<keyword evidence="2 13" id="KW-0808">Transferase</keyword>
<evidence type="ECO:0000313" key="17">
    <source>
        <dbReference type="Proteomes" id="UP000180254"/>
    </source>
</evidence>
<evidence type="ECO:0000256" key="10">
    <source>
        <dbReference type="ARBA" id="ARBA00023098"/>
    </source>
</evidence>
<dbReference type="SUPFAM" id="SSF56214">
    <property type="entry name" value="4'-phosphopantetheinyl transferase"/>
    <property type="match status" value="1"/>
</dbReference>
<dbReference type="GO" id="GO:0000287">
    <property type="term" value="F:magnesium ion binding"/>
    <property type="evidence" value="ECO:0007669"/>
    <property type="project" value="UniProtKB-UniRule"/>
</dbReference>
<dbReference type="PROSITE" id="PS01050">
    <property type="entry name" value="YJEF_C_2"/>
    <property type="match status" value="1"/>
</dbReference>
<sequence>MYRVGTDILEISRIERALKRSVRFSEKVFTDYERSHIESRSGYRSAGGIFCAKEAVSKLLGTGIRGFGWRDIEVRHDKLGKPEVFLYGGALDIAREQGLSDLDISISHSDQSIVAVAIGEFKGERRTGAECGFRLPKRASDTHKGDYGKVGIVGGSGGMLGAVYMSSMSALRTGSGLVYSFVPEAISEAMQIKSVENIVIPLEDSGRGFFCENSFAGIEDRLQSLDVVSIGPGMGRNPETSRFLELMVEHFKGSLVVDADGIYHLKKLKRRLAKSRGKLVITPHMAEFANFLDLELCEIERNRELYAVETAKRYGLTVVLKGHETLVTDGNEVYVNKTGNPGMATAGSGDVLTGIIASLAGQGIEILEAAKLGVYIHGLSGDIASQSKGEYGLLARDIIESIPEAIMEIVDD</sequence>
<evidence type="ECO:0000313" key="16">
    <source>
        <dbReference type="EMBL" id="OHW62082.1"/>
    </source>
</evidence>
<comment type="subunit">
    <text evidence="14">Homotetramer.</text>
</comment>
<keyword evidence="10 13" id="KW-0443">Lipid metabolism</keyword>
<keyword evidence="13" id="KW-0963">Cytoplasm</keyword>
<dbReference type="PANTHER" id="PTHR12592">
    <property type="entry name" value="ATP-DEPENDENT (S)-NAD(P)H-HYDRATE DEHYDRATASE FAMILY MEMBER"/>
    <property type="match status" value="1"/>
</dbReference>
<feature type="binding site" evidence="14">
    <location>
        <position position="233"/>
    </location>
    <ligand>
        <name>(6S)-NADPHX</name>
        <dbReference type="ChEBI" id="CHEBI:64076"/>
    </ligand>
</feature>
<dbReference type="GO" id="GO:0110051">
    <property type="term" value="P:metabolite repair"/>
    <property type="evidence" value="ECO:0007669"/>
    <property type="project" value="TreeGrafter"/>
</dbReference>
<dbReference type="InterPro" id="IPR029056">
    <property type="entry name" value="Ribokinase-like"/>
</dbReference>
<feature type="domain" description="YjeF C-terminal" evidence="15">
    <location>
        <begin position="127"/>
        <end position="409"/>
    </location>
</feature>
<protein>
    <recommendedName>
        <fullName evidence="13 14">Multifunctional fusion protein</fullName>
    </recommendedName>
    <domain>
        <recommendedName>
            <fullName evidence="13">Holo-[acyl-carrier-protein] synthase</fullName>
            <shortName evidence="13">Holo-ACP synthase</shortName>
            <ecNumber evidence="13">2.7.8.7</ecNumber>
        </recommendedName>
        <alternativeName>
            <fullName evidence="13">4'-phosphopantetheinyl transferase AcpS</fullName>
        </alternativeName>
    </domain>
    <domain>
        <recommendedName>
            <fullName evidence="14">ADP-dependent (S)-NAD(P)H-hydrate dehydratase</fullName>
            <ecNumber evidence="14">4.2.1.136</ecNumber>
        </recommendedName>
        <alternativeName>
            <fullName evidence="14">ADP-dependent NAD(P)HX dehydratase</fullName>
        </alternativeName>
    </domain>
</protein>
<dbReference type="Gene3D" id="3.90.470.20">
    <property type="entry name" value="4'-phosphopantetheinyl transferase domain"/>
    <property type="match status" value="1"/>
</dbReference>
<keyword evidence="12 14" id="KW-0456">Lyase</keyword>
<dbReference type="HAMAP" id="MF_00101">
    <property type="entry name" value="AcpS"/>
    <property type="match status" value="1"/>
</dbReference>
<feature type="binding site" evidence="14">
    <location>
        <position position="162"/>
    </location>
    <ligand>
        <name>(6S)-NADPHX</name>
        <dbReference type="ChEBI" id="CHEBI:64076"/>
    </ligand>
</feature>
<dbReference type="PANTHER" id="PTHR12592:SF0">
    <property type="entry name" value="ATP-DEPENDENT (S)-NAD(P)H-HYDRATE DEHYDRATASE"/>
    <property type="match status" value="1"/>
</dbReference>
<feature type="binding site" evidence="14">
    <location>
        <begin position="321"/>
        <end position="325"/>
    </location>
    <ligand>
        <name>AMP</name>
        <dbReference type="ChEBI" id="CHEBI:456215"/>
    </ligand>
</feature>
<keyword evidence="9 14" id="KW-0520">NAD</keyword>
<dbReference type="EC" id="2.7.8.7" evidence="13"/>
<feature type="binding site" evidence="14">
    <location>
        <position position="349"/>
    </location>
    <ligand>
        <name>AMP</name>
        <dbReference type="ChEBI" id="CHEBI:456215"/>
    </ligand>
</feature>
<evidence type="ECO:0000256" key="9">
    <source>
        <dbReference type="ARBA" id="ARBA00023027"/>
    </source>
</evidence>
<keyword evidence="6 14" id="KW-0067">ATP-binding</keyword>
<dbReference type="OrthoDB" id="9806925at2"/>
<dbReference type="InterPro" id="IPR002582">
    <property type="entry name" value="ACPS"/>
</dbReference>
<evidence type="ECO:0000256" key="2">
    <source>
        <dbReference type="ARBA" id="ARBA00022679"/>
    </source>
</evidence>
<dbReference type="CDD" id="cd01171">
    <property type="entry name" value="YXKO-related"/>
    <property type="match status" value="1"/>
</dbReference>
<comment type="similarity">
    <text evidence="14">Belongs to the NnrD/CARKD family.</text>
</comment>
<evidence type="ECO:0000256" key="3">
    <source>
        <dbReference type="ARBA" id="ARBA00022723"/>
    </source>
</evidence>
<dbReference type="EMBL" id="MKIE01000005">
    <property type="protein sequence ID" value="OHW62082.1"/>
    <property type="molecule type" value="Genomic_DNA"/>
</dbReference>
<comment type="similarity">
    <text evidence="13">Belongs to the P-Pant transferase superfamily. AcpS family.</text>
</comment>
<accession>A0A1S1V6B1</accession>
<evidence type="ECO:0000256" key="11">
    <source>
        <dbReference type="ARBA" id="ARBA00023160"/>
    </source>
</evidence>
<dbReference type="Proteomes" id="UP000180254">
    <property type="component" value="Unassembled WGS sequence"/>
</dbReference>
<keyword evidence="8 14" id="KW-0521">NADP</keyword>
<evidence type="ECO:0000256" key="7">
    <source>
        <dbReference type="ARBA" id="ARBA00022842"/>
    </source>
</evidence>
<dbReference type="NCBIfam" id="TIGR00516">
    <property type="entry name" value="acpS"/>
    <property type="match status" value="1"/>
</dbReference>
<dbReference type="PROSITE" id="PS51383">
    <property type="entry name" value="YJEF_C_3"/>
    <property type="match status" value="1"/>
</dbReference>
<keyword evidence="11 13" id="KW-0275">Fatty acid biosynthesis</keyword>
<dbReference type="GO" id="GO:0052855">
    <property type="term" value="F:ADP-dependent NAD(P)H-hydrate dehydratase activity"/>
    <property type="evidence" value="ECO:0007669"/>
    <property type="project" value="UniProtKB-UniRule"/>
</dbReference>
<dbReference type="InterPro" id="IPR008278">
    <property type="entry name" value="4-PPantetheinyl_Trfase_dom"/>
</dbReference>
<keyword evidence="5 13" id="KW-0276">Fatty acid metabolism</keyword>
<keyword evidence="3 13" id="KW-0479">Metal-binding</keyword>
<comment type="caution">
    <text evidence="16">The sequence shown here is derived from an EMBL/GenBank/DDBJ whole genome shotgun (WGS) entry which is preliminary data.</text>
</comment>
<evidence type="ECO:0000259" key="15">
    <source>
        <dbReference type="PROSITE" id="PS51383"/>
    </source>
</evidence>
<keyword evidence="4 14" id="KW-0547">Nucleotide-binding</keyword>
<evidence type="ECO:0000256" key="8">
    <source>
        <dbReference type="ARBA" id="ARBA00022857"/>
    </source>
</evidence>
<dbReference type="NCBIfam" id="TIGR00196">
    <property type="entry name" value="yjeF_cterm"/>
    <property type="match status" value="1"/>
</dbReference>
<dbReference type="NCBIfam" id="TIGR00556">
    <property type="entry name" value="pantethn_trn"/>
    <property type="match status" value="1"/>
</dbReference>
<dbReference type="Pfam" id="PF01256">
    <property type="entry name" value="Carb_kinase"/>
    <property type="match status" value="1"/>
</dbReference>
<dbReference type="RefSeq" id="WP_084655823.1">
    <property type="nucleotide sequence ID" value="NZ_MKIE01000005.1"/>
</dbReference>
<comment type="catalytic activity">
    <reaction evidence="13">
        <text>apo-[ACP] + CoA = holo-[ACP] + adenosine 3',5'-bisphosphate + H(+)</text>
        <dbReference type="Rhea" id="RHEA:12068"/>
        <dbReference type="Rhea" id="RHEA-COMP:9685"/>
        <dbReference type="Rhea" id="RHEA-COMP:9690"/>
        <dbReference type="ChEBI" id="CHEBI:15378"/>
        <dbReference type="ChEBI" id="CHEBI:29999"/>
        <dbReference type="ChEBI" id="CHEBI:57287"/>
        <dbReference type="ChEBI" id="CHEBI:58343"/>
        <dbReference type="ChEBI" id="CHEBI:64479"/>
        <dbReference type="EC" id="2.7.8.7"/>
    </reaction>
</comment>
<dbReference type="AlphaFoldDB" id="A0A1S1V6B1"/>
<comment type="catalytic activity">
    <reaction evidence="14">
        <text>(6S)-NADPHX + ADP = AMP + phosphate + NADPH + H(+)</text>
        <dbReference type="Rhea" id="RHEA:32235"/>
        <dbReference type="ChEBI" id="CHEBI:15378"/>
        <dbReference type="ChEBI" id="CHEBI:43474"/>
        <dbReference type="ChEBI" id="CHEBI:57783"/>
        <dbReference type="ChEBI" id="CHEBI:64076"/>
        <dbReference type="ChEBI" id="CHEBI:456215"/>
        <dbReference type="ChEBI" id="CHEBI:456216"/>
        <dbReference type="EC" id="4.2.1.136"/>
    </reaction>
</comment>
<feature type="binding site" evidence="13">
    <location>
        <position position="54"/>
    </location>
    <ligand>
        <name>Mg(2+)</name>
        <dbReference type="ChEBI" id="CHEBI:18420"/>
    </ligand>
</feature>
<dbReference type="GO" id="GO:0006633">
    <property type="term" value="P:fatty acid biosynthetic process"/>
    <property type="evidence" value="ECO:0007669"/>
    <property type="project" value="UniProtKB-UniRule"/>
</dbReference>
<keyword evidence="1 13" id="KW-0444">Lipid biosynthesis</keyword>
<dbReference type="GO" id="GO:0052856">
    <property type="term" value="F:NAD(P)HX epimerase activity"/>
    <property type="evidence" value="ECO:0007669"/>
    <property type="project" value="TreeGrafter"/>
</dbReference>
<reference evidence="16 17" key="1">
    <citation type="submission" date="2016-09" db="EMBL/GenBank/DDBJ databases">
        <title>Genome sequence of Eubacterium angustum.</title>
        <authorList>
            <person name="Poehlein A."/>
            <person name="Daniel R."/>
        </authorList>
    </citation>
    <scope>NUCLEOTIDE SEQUENCE [LARGE SCALE GENOMIC DNA]</scope>
    <source>
        <strain evidence="16 17">DSM 1989</strain>
    </source>
</reference>
<evidence type="ECO:0000256" key="14">
    <source>
        <dbReference type="HAMAP-Rule" id="MF_01965"/>
    </source>
</evidence>